<dbReference type="OrthoDB" id="9804819at2"/>
<evidence type="ECO:0000256" key="2">
    <source>
        <dbReference type="ARBA" id="ARBA00022741"/>
    </source>
</evidence>
<dbReference type="EMBL" id="AGWN01000001">
    <property type="protein sequence ID" value="EPD30350.1"/>
    <property type="molecule type" value="Genomic_DNA"/>
</dbReference>
<comment type="caution">
    <text evidence="5">The sequence shown here is derived from an EMBL/GenBank/DDBJ whole genome shotgun (WGS) entry which is preliminary data.</text>
</comment>
<keyword evidence="6" id="KW-1185">Reference proteome</keyword>
<dbReference type="AlphaFoldDB" id="A0A9W5VVZ8"/>
<dbReference type="GO" id="GO:0005524">
    <property type="term" value="F:ATP binding"/>
    <property type="evidence" value="ECO:0007669"/>
    <property type="project" value="UniProtKB-KW"/>
</dbReference>
<evidence type="ECO:0000256" key="1">
    <source>
        <dbReference type="ARBA" id="ARBA00022448"/>
    </source>
</evidence>
<dbReference type="InterPro" id="IPR003593">
    <property type="entry name" value="AAA+_ATPase"/>
</dbReference>
<organism evidence="5 6">
    <name type="scientific">Gleimia europaea ACS-120-V-Col10b</name>
    <dbReference type="NCBI Taxonomy" id="883069"/>
    <lineage>
        <taxon>Bacteria</taxon>
        <taxon>Bacillati</taxon>
        <taxon>Actinomycetota</taxon>
        <taxon>Actinomycetes</taxon>
        <taxon>Actinomycetales</taxon>
        <taxon>Actinomycetaceae</taxon>
        <taxon>Gleimia</taxon>
    </lineage>
</organism>
<reference evidence="5 6" key="1">
    <citation type="submission" date="2013-05" db="EMBL/GenBank/DDBJ databases">
        <title>The Genome Sequence of Actinomyces europaeus ACS-120-V-COL10B.</title>
        <authorList>
            <consortium name="The Broad Institute Genomics Platform"/>
            <person name="Earl A."/>
            <person name="Ward D."/>
            <person name="Feldgarden M."/>
            <person name="Gevers D."/>
            <person name="Saerens B."/>
            <person name="Vaneechoutte M."/>
            <person name="Walker B."/>
            <person name="Young S."/>
            <person name="Zeng Q."/>
            <person name="Gargeya S."/>
            <person name="Fitzgerald M."/>
            <person name="Haas B."/>
            <person name="Abouelleil A."/>
            <person name="Allen A.W."/>
            <person name="Alvarado L."/>
            <person name="Arachchi H.M."/>
            <person name="Berlin A.M."/>
            <person name="Chapman S.B."/>
            <person name="Gainer-Dewar J."/>
            <person name="Goldberg J."/>
            <person name="Griggs A."/>
            <person name="Gujja S."/>
            <person name="Hansen M."/>
            <person name="Howarth C."/>
            <person name="Imamovic A."/>
            <person name="Ireland A."/>
            <person name="Larimer J."/>
            <person name="McCowan C."/>
            <person name="Murphy C."/>
            <person name="Pearson M."/>
            <person name="Poon T.W."/>
            <person name="Priest M."/>
            <person name="Roberts A."/>
            <person name="Saif S."/>
            <person name="Shea T."/>
            <person name="Sisk P."/>
            <person name="Sykes S."/>
            <person name="Wortman J."/>
            <person name="Nusbaum C."/>
            <person name="Birren B."/>
        </authorList>
    </citation>
    <scope>NUCLEOTIDE SEQUENCE [LARGE SCALE GENOMIC DNA]</scope>
    <source>
        <strain evidence="5 6">ACS-120-V-Col10b</strain>
    </source>
</reference>
<evidence type="ECO:0000256" key="3">
    <source>
        <dbReference type="ARBA" id="ARBA00022840"/>
    </source>
</evidence>
<evidence type="ECO:0000259" key="4">
    <source>
        <dbReference type="PROSITE" id="PS50893"/>
    </source>
</evidence>
<keyword evidence="1" id="KW-0813">Transport</keyword>
<dbReference type="InterPro" id="IPR027417">
    <property type="entry name" value="P-loop_NTPase"/>
</dbReference>
<dbReference type="PANTHER" id="PTHR42939:SF1">
    <property type="entry name" value="ABC TRANSPORTER ATP-BINDING PROTEIN ALBC-RELATED"/>
    <property type="match status" value="1"/>
</dbReference>
<dbReference type="CDD" id="cd03230">
    <property type="entry name" value="ABC_DR_subfamily_A"/>
    <property type="match status" value="1"/>
</dbReference>
<dbReference type="Pfam" id="PF00005">
    <property type="entry name" value="ABC_tran"/>
    <property type="match status" value="1"/>
</dbReference>
<proteinExistence type="predicted"/>
<gene>
    <name evidence="5" type="ORF">HMPREF9238_00088</name>
</gene>
<evidence type="ECO:0000313" key="5">
    <source>
        <dbReference type="EMBL" id="EPD30350.1"/>
    </source>
</evidence>
<sequence>MDAVVKAQNLVVSYGKHLALRLDDFRIGAEAGVVGLFGPNGAGKSTLLRTIVGDIARVQGRIVAPHRVAVSYLPDEPFLYPWLRVSQCVDLFRSRYDDFRTGAFEEFLEGASFLSSARVSELSKGMSERLHLALIMSRAPKLYVLDEPLAGVDPLTRDHLLALIKKYRIPSAPLLLSTHLINGVDSIFDEIVLISDGKLLTYDTASHLRDFGDGDLELAYKRSVSGHVKND</sequence>
<keyword evidence="2" id="KW-0547">Nucleotide-binding</keyword>
<dbReference type="InterPro" id="IPR051782">
    <property type="entry name" value="ABC_Transporter_VariousFunc"/>
</dbReference>
<dbReference type="GO" id="GO:0016887">
    <property type="term" value="F:ATP hydrolysis activity"/>
    <property type="evidence" value="ECO:0007669"/>
    <property type="project" value="InterPro"/>
</dbReference>
<feature type="domain" description="ABC transporter" evidence="4">
    <location>
        <begin position="5"/>
        <end position="221"/>
    </location>
</feature>
<dbReference type="SUPFAM" id="SSF52540">
    <property type="entry name" value="P-loop containing nucleoside triphosphate hydrolases"/>
    <property type="match status" value="1"/>
</dbReference>
<dbReference type="RefSeq" id="WP_016443462.1">
    <property type="nucleotide sequence ID" value="NZ_KE150266.1"/>
</dbReference>
<protein>
    <recommendedName>
        <fullName evidence="4">ABC transporter domain-containing protein</fullName>
    </recommendedName>
</protein>
<dbReference type="Gene3D" id="3.40.50.300">
    <property type="entry name" value="P-loop containing nucleotide triphosphate hydrolases"/>
    <property type="match status" value="1"/>
</dbReference>
<accession>A0A9W5VVZ8</accession>
<name>A0A9W5VVZ8_9ACTO</name>
<dbReference type="Proteomes" id="UP000014387">
    <property type="component" value="Unassembled WGS sequence"/>
</dbReference>
<dbReference type="InterPro" id="IPR003439">
    <property type="entry name" value="ABC_transporter-like_ATP-bd"/>
</dbReference>
<keyword evidence="3" id="KW-0067">ATP-binding</keyword>
<dbReference type="PROSITE" id="PS50893">
    <property type="entry name" value="ABC_TRANSPORTER_2"/>
    <property type="match status" value="1"/>
</dbReference>
<dbReference type="PANTHER" id="PTHR42939">
    <property type="entry name" value="ABC TRANSPORTER ATP-BINDING PROTEIN ALBC-RELATED"/>
    <property type="match status" value="1"/>
</dbReference>
<dbReference type="SMART" id="SM00382">
    <property type="entry name" value="AAA"/>
    <property type="match status" value="1"/>
</dbReference>
<evidence type="ECO:0000313" key="6">
    <source>
        <dbReference type="Proteomes" id="UP000014387"/>
    </source>
</evidence>